<name>A0AA38FEI5_TAXCH</name>
<keyword evidence="2" id="KW-0175">Coiled coil</keyword>
<evidence type="ECO:0000256" key="1">
    <source>
        <dbReference type="ARBA" id="ARBA00004906"/>
    </source>
</evidence>
<dbReference type="SMART" id="SM00225">
    <property type="entry name" value="BTB"/>
    <property type="match status" value="1"/>
</dbReference>
<dbReference type="AlphaFoldDB" id="A0AA38FEI5"/>
<sequence>MDANRPVRAKSAQGALSIWDIRDEKRRRAQKSRQGREPTKSRHVSQGERSKVKGQVLKGLPKPMKWRHVSKFKGAHKQISKGKPTEGLDYFAAAAAVAACFITMVRGYSEEAVIMTCLSCKDQYSTSSAGTCRECYEEASETEEELKKEIEELKAKISFLKTWAPEIMLDERTDISLEVKDGSKIKAHKIVLISKSPVFKAMLENEMEESRSGIIKITDFSYEVLRSFVHYLYTAEVSVLPDEHMACDLLVLAEKYQVKHLKTICEKFITSKVNNENAIMNFAFAHQHNAKHLREAALSLIIENMYNLTTREEYHELVDSDPRLVVEIYEEYLSKQANIAVRESTSSILKFAKFQSEGKNMQKIKVLKKQLSDSFVMKDLGAAKQILGMKISRDRKERKMTLSQEEYIKKVLERFNMQDAKPVRTPLAGHFKLSNEQCPKTAQERNQMSKVPYSSAVGNLMYVMVCTRPDIAHAMGVVSRFMSDPSRDH</sequence>
<gene>
    <name evidence="5" type="ORF">KI387_030747</name>
</gene>
<reference evidence="5 6" key="1">
    <citation type="journal article" date="2021" name="Nat. Plants">
        <title>The Taxus genome provides insights into paclitaxel biosynthesis.</title>
        <authorList>
            <person name="Xiong X."/>
            <person name="Gou J."/>
            <person name="Liao Q."/>
            <person name="Li Y."/>
            <person name="Zhou Q."/>
            <person name="Bi G."/>
            <person name="Li C."/>
            <person name="Du R."/>
            <person name="Wang X."/>
            <person name="Sun T."/>
            <person name="Guo L."/>
            <person name="Liang H."/>
            <person name="Lu P."/>
            <person name="Wu Y."/>
            <person name="Zhang Z."/>
            <person name="Ro D.K."/>
            <person name="Shang Y."/>
            <person name="Huang S."/>
            <person name="Yan J."/>
        </authorList>
    </citation>
    <scope>NUCLEOTIDE SEQUENCE [LARGE SCALE GENOMIC DNA]</scope>
    <source>
        <strain evidence="5">Ta-2019</strain>
    </source>
</reference>
<evidence type="ECO:0000259" key="4">
    <source>
        <dbReference type="PROSITE" id="PS50097"/>
    </source>
</evidence>
<dbReference type="PANTHER" id="PTHR24413">
    <property type="entry name" value="SPECKLE-TYPE POZ PROTEIN"/>
    <property type="match status" value="1"/>
</dbReference>
<organism evidence="5 6">
    <name type="scientific">Taxus chinensis</name>
    <name type="common">Chinese yew</name>
    <name type="synonym">Taxus wallichiana var. chinensis</name>
    <dbReference type="NCBI Taxonomy" id="29808"/>
    <lineage>
        <taxon>Eukaryota</taxon>
        <taxon>Viridiplantae</taxon>
        <taxon>Streptophyta</taxon>
        <taxon>Embryophyta</taxon>
        <taxon>Tracheophyta</taxon>
        <taxon>Spermatophyta</taxon>
        <taxon>Pinopsida</taxon>
        <taxon>Pinidae</taxon>
        <taxon>Conifers II</taxon>
        <taxon>Cupressales</taxon>
        <taxon>Taxaceae</taxon>
        <taxon>Taxus</taxon>
    </lineage>
</organism>
<feature type="domain" description="BTB" evidence="4">
    <location>
        <begin position="173"/>
        <end position="241"/>
    </location>
</feature>
<dbReference type="SUPFAM" id="SSF54695">
    <property type="entry name" value="POZ domain"/>
    <property type="match status" value="1"/>
</dbReference>
<comment type="pathway">
    <text evidence="1">Protein modification; protein ubiquitination.</text>
</comment>
<dbReference type="InterPro" id="IPR000210">
    <property type="entry name" value="BTB/POZ_dom"/>
</dbReference>
<dbReference type="InterPro" id="IPR011333">
    <property type="entry name" value="SKP1/BTB/POZ_sf"/>
</dbReference>
<dbReference type="Gene3D" id="3.30.710.10">
    <property type="entry name" value="Potassium Channel Kv1.1, Chain A"/>
    <property type="match status" value="1"/>
</dbReference>
<dbReference type="InterPro" id="IPR013103">
    <property type="entry name" value="RVT_2"/>
</dbReference>
<dbReference type="CDD" id="cd14733">
    <property type="entry name" value="BACK"/>
    <property type="match status" value="1"/>
</dbReference>
<evidence type="ECO:0000256" key="2">
    <source>
        <dbReference type="SAM" id="Coils"/>
    </source>
</evidence>
<dbReference type="EMBL" id="JAHRHJ020000010">
    <property type="protein sequence ID" value="KAH9299065.1"/>
    <property type="molecule type" value="Genomic_DNA"/>
</dbReference>
<feature type="region of interest" description="Disordered" evidence="3">
    <location>
        <begin position="1"/>
        <end position="54"/>
    </location>
</feature>
<accession>A0AA38FEI5</accession>
<proteinExistence type="predicted"/>
<protein>
    <recommendedName>
        <fullName evidence="4">BTB domain-containing protein</fullName>
    </recommendedName>
</protein>
<feature type="compositionally biased region" description="Basic and acidic residues" evidence="3">
    <location>
        <begin position="34"/>
        <end position="51"/>
    </location>
</feature>
<evidence type="ECO:0000313" key="6">
    <source>
        <dbReference type="Proteomes" id="UP000824469"/>
    </source>
</evidence>
<dbReference type="FunFam" id="1.25.40.420:FF:000026">
    <property type="entry name" value="BTB/POZ domain-containing protein"/>
    <property type="match status" value="1"/>
</dbReference>
<dbReference type="PROSITE" id="PS50097">
    <property type="entry name" value="BTB"/>
    <property type="match status" value="1"/>
</dbReference>
<evidence type="ECO:0000256" key="3">
    <source>
        <dbReference type="SAM" id="MobiDB-lite"/>
    </source>
</evidence>
<dbReference type="Pfam" id="PF07727">
    <property type="entry name" value="RVT_2"/>
    <property type="match status" value="1"/>
</dbReference>
<feature type="coiled-coil region" evidence="2">
    <location>
        <begin position="132"/>
        <end position="163"/>
    </location>
</feature>
<comment type="caution">
    <text evidence="5">The sequence shown here is derived from an EMBL/GenBank/DDBJ whole genome shotgun (WGS) entry which is preliminary data.</text>
</comment>
<keyword evidence="6" id="KW-1185">Reference proteome</keyword>
<evidence type="ECO:0000313" key="5">
    <source>
        <dbReference type="EMBL" id="KAH9299065.1"/>
    </source>
</evidence>
<dbReference type="CDD" id="cd18186">
    <property type="entry name" value="BTB_POZ_ZBTB_KLHL-like"/>
    <property type="match status" value="1"/>
</dbReference>
<dbReference type="Pfam" id="PF00651">
    <property type="entry name" value="BTB"/>
    <property type="match status" value="1"/>
</dbReference>
<dbReference type="Proteomes" id="UP000824469">
    <property type="component" value="Unassembled WGS sequence"/>
</dbReference>
<dbReference type="Gene3D" id="1.25.40.420">
    <property type="match status" value="1"/>
</dbReference>